<dbReference type="EMBL" id="MFQS01000030">
    <property type="protein sequence ID" value="OGH82747.1"/>
    <property type="molecule type" value="Genomic_DNA"/>
</dbReference>
<comment type="caution">
    <text evidence="1">The sequence shown here is derived from an EMBL/GenBank/DDBJ whole genome shotgun (WGS) entry which is preliminary data.</text>
</comment>
<evidence type="ECO:0000313" key="2">
    <source>
        <dbReference type="Proteomes" id="UP000176300"/>
    </source>
</evidence>
<dbReference type="Proteomes" id="UP000176300">
    <property type="component" value="Unassembled WGS sequence"/>
</dbReference>
<name>A0A1F6NFP2_9BACT</name>
<evidence type="ECO:0000313" key="1">
    <source>
        <dbReference type="EMBL" id="OGH82747.1"/>
    </source>
</evidence>
<sequence length="94" mass="11142">MGTNTVQKEELMDIERAKDLIEENDFDFSEKNVVMHGLQILAKYEENIMPQFGHDIIWASNFDKTVIQMPEEEVVRMAKLGWVYDEENDCWAHY</sequence>
<organism evidence="1 2">
    <name type="scientific">Candidatus Magasanikbacteria bacterium RIFOXYB1_FULL_40_15</name>
    <dbReference type="NCBI Taxonomy" id="1798697"/>
    <lineage>
        <taxon>Bacteria</taxon>
        <taxon>Candidatus Magasanikiibacteriota</taxon>
    </lineage>
</organism>
<accession>A0A1F6NFP2</accession>
<proteinExistence type="predicted"/>
<protein>
    <submittedName>
        <fullName evidence="1">Uncharacterized protein</fullName>
    </submittedName>
</protein>
<reference evidence="1 2" key="1">
    <citation type="journal article" date="2016" name="Nat. Commun.">
        <title>Thousands of microbial genomes shed light on interconnected biogeochemical processes in an aquifer system.</title>
        <authorList>
            <person name="Anantharaman K."/>
            <person name="Brown C.T."/>
            <person name="Hug L.A."/>
            <person name="Sharon I."/>
            <person name="Castelle C.J."/>
            <person name="Probst A.J."/>
            <person name="Thomas B.C."/>
            <person name="Singh A."/>
            <person name="Wilkins M.J."/>
            <person name="Karaoz U."/>
            <person name="Brodie E.L."/>
            <person name="Williams K.H."/>
            <person name="Hubbard S.S."/>
            <person name="Banfield J.F."/>
        </authorList>
    </citation>
    <scope>NUCLEOTIDE SEQUENCE [LARGE SCALE GENOMIC DNA]</scope>
</reference>
<gene>
    <name evidence="1" type="ORF">A2373_03845</name>
</gene>
<dbReference type="AlphaFoldDB" id="A0A1F6NFP2"/>